<feature type="transmembrane region" description="Helical" evidence="1">
    <location>
        <begin position="309"/>
        <end position="328"/>
    </location>
</feature>
<dbReference type="Proteomes" id="UP001247307">
    <property type="component" value="Unassembled WGS sequence"/>
</dbReference>
<feature type="transmembrane region" description="Helical" evidence="1">
    <location>
        <begin position="143"/>
        <end position="161"/>
    </location>
</feature>
<proteinExistence type="predicted"/>
<gene>
    <name evidence="2" type="ORF">J2S35_001753</name>
</gene>
<dbReference type="RefSeq" id="WP_309852427.1">
    <property type="nucleotide sequence ID" value="NZ_BAAAIU010000004.1"/>
</dbReference>
<keyword evidence="1" id="KW-0812">Transmembrane</keyword>
<sequence length="329" mass="34721">MSEWIYWIAGAFFATVGIQIARDPAHSKRWTNAAFWILLGACFFYGGFIPGKTGASALGPKLPAAPLGAMVIALALIAGLGLTSRGDVLTTTEGERESFARRYGSRLFIPALTVPVVTVIIAAGISKIPVNGKPMFATGTETIQGLTIGCLVALLVAVVMFRVKSPAVPLHEGRRLLESIGWAVLLPQMLSTLGTLFTNAGVGTIVGEFTRSITPEGNRIVAVLIYALGMFVFTAIMGNAFAAFPIMTAAIGWPVLVEAYGASPAPLFAVAMLAGFSGTLVTPMAANFNIVPAALLEMKNQYGPIKAQIPTALIMLAVNIVFMCVFPWL</sequence>
<evidence type="ECO:0000256" key="1">
    <source>
        <dbReference type="SAM" id="Phobius"/>
    </source>
</evidence>
<accession>A0AAE3YIX3</accession>
<dbReference type="EMBL" id="JAVDUI010000001">
    <property type="protein sequence ID" value="MDR6892813.1"/>
    <property type="molecule type" value="Genomic_DNA"/>
</dbReference>
<comment type="caution">
    <text evidence="2">The sequence shown here is derived from an EMBL/GenBank/DDBJ whole genome shotgun (WGS) entry which is preliminary data.</text>
</comment>
<keyword evidence="1" id="KW-1133">Transmembrane helix</keyword>
<name>A0AAE3YIX3_9MICC</name>
<feature type="transmembrane region" description="Helical" evidence="1">
    <location>
        <begin position="103"/>
        <end position="123"/>
    </location>
</feature>
<keyword evidence="3" id="KW-1185">Reference proteome</keyword>
<feature type="transmembrane region" description="Helical" evidence="1">
    <location>
        <begin position="6"/>
        <end position="21"/>
    </location>
</feature>
<dbReference type="InterPro" id="IPR009323">
    <property type="entry name" value="DUF979"/>
</dbReference>
<evidence type="ECO:0000313" key="3">
    <source>
        <dbReference type="Proteomes" id="UP001247307"/>
    </source>
</evidence>
<evidence type="ECO:0000313" key="2">
    <source>
        <dbReference type="EMBL" id="MDR6892813.1"/>
    </source>
</evidence>
<feature type="transmembrane region" description="Helical" evidence="1">
    <location>
        <begin position="63"/>
        <end position="82"/>
    </location>
</feature>
<reference evidence="2" key="1">
    <citation type="submission" date="2023-07" db="EMBL/GenBank/DDBJ databases">
        <title>Sequencing the genomes of 1000 actinobacteria strains.</title>
        <authorList>
            <person name="Klenk H.-P."/>
        </authorList>
    </citation>
    <scope>NUCLEOTIDE SEQUENCE</scope>
    <source>
        <strain evidence="2">DSM 13988</strain>
    </source>
</reference>
<feature type="transmembrane region" description="Helical" evidence="1">
    <location>
        <begin position="33"/>
        <end position="51"/>
    </location>
</feature>
<dbReference type="AlphaFoldDB" id="A0AAE3YIX3"/>
<feature type="transmembrane region" description="Helical" evidence="1">
    <location>
        <begin position="220"/>
        <end position="247"/>
    </location>
</feature>
<protein>
    <submittedName>
        <fullName evidence="2">Membrane protein</fullName>
    </submittedName>
</protein>
<dbReference type="Pfam" id="PF06166">
    <property type="entry name" value="DUF979"/>
    <property type="match status" value="1"/>
</dbReference>
<keyword evidence="1" id="KW-0472">Membrane</keyword>
<organism evidence="2 3">
    <name type="scientific">Falsarthrobacter nasiphocae</name>
    <dbReference type="NCBI Taxonomy" id="189863"/>
    <lineage>
        <taxon>Bacteria</taxon>
        <taxon>Bacillati</taxon>
        <taxon>Actinomycetota</taxon>
        <taxon>Actinomycetes</taxon>
        <taxon>Micrococcales</taxon>
        <taxon>Micrococcaceae</taxon>
        <taxon>Falsarthrobacter</taxon>
    </lineage>
</organism>